<name>A0ACB8XW44_9ASTR</name>
<evidence type="ECO:0000313" key="2">
    <source>
        <dbReference type="Proteomes" id="UP001056120"/>
    </source>
</evidence>
<organism evidence="1 2">
    <name type="scientific">Smallanthus sonchifolius</name>
    <dbReference type="NCBI Taxonomy" id="185202"/>
    <lineage>
        <taxon>Eukaryota</taxon>
        <taxon>Viridiplantae</taxon>
        <taxon>Streptophyta</taxon>
        <taxon>Embryophyta</taxon>
        <taxon>Tracheophyta</taxon>
        <taxon>Spermatophyta</taxon>
        <taxon>Magnoliopsida</taxon>
        <taxon>eudicotyledons</taxon>
        <taxon>Gunneridae</taxon>
        <taxon>Pentapetalae</taxon>
        <taxon>asterids</taxon>
        <taxon>campanulids</taxon>
        <taxon>Asterales</taxon>
        <taxon>Asteraceae</taxon>
        <taxon>Asteroideae</taxon>
        <taxon>Heliantheae alliance</taxon>
        <taxon>Millerieae</taxon>
        <taxon>Smallanthus</taxon>
    </lineage>
</organism>
<keyword evidence="2" id="KW-1185">Reference proteome</keyword>
<protein>
    <submittedName>
        <fullName evidence="1">Uncharacterized protein</fullName>
    </submittedName>
</protein>
<gene>
    <name evidence="1" type="ORF">L1987_85309</name>
</gene>
<evidence type="ECO:0000313" key="1">
    <source>
        <dbReference type="EMBL" id="KAI3675717.1"/>
    </source>
</evidence>
<comment type="caution">
    <text evidence="1">The sequence shown here is derived from an EMBL/GenBank/DDBJ whole genome shotgun (WGS) entry which is preliminary data.</text>
</comment>
<dbReference type="EMBL" id="CM042046">
    <property type="protein sequence ID" value="KAI3675717.1"/>
    <property type="molecule type" value="Genomic_DNA"/>
</dbReference>
<proteinExistence type="predicted"/>
<dbReference type="Proteomes" id="UP001056120">
    <property type="component" value="Linkage Group LG29"/>
</dbReference>
<sequence length="116" mass="13330">MRTKPCYSDWENVLPEPKELITCTAVIARYTLCTPIPSDSDQSSEMTINEKECSTRDADLTKFLPEWYVSRQLTIKRRGSDLVAKKIKVAEAKNDEVLPEAMVMWCLNLISTTIEW</sequence>
<reference evidence="2" key="1">
    <citation type="journal article" date="2022" name="Mol. Ecol. Resour.">
        <title>The genomes of chicory, endive, great burdock and yacon provide insights into Asteraceae palaeo-polyploidization history and plant inulin production.</title>
        <authorList>
            <person name="Fan W."/>
            <person name="Wang S."/>
            <person name="Wang H."/>
            <person name="Wang A."/>
            <person name="Jiang F."/>
            <person name="Liu H."/>
            <person name="Zhao H."/>
            <person name="Xu D."/>
            <person name="Zhang Y."/>
        </authorList>
    </citation>
    <scope>NUCLEOTIDE SEQUENCE [LARGE SCALE GENOMIC DNA]</scope>
    <source>
        <strain evidence="2">cv. Yunnan</strain>
    </source>
</reference>
<accession>A0ACB8XW44</accession>
<reference evidence="1 2" key="2">
    <citation type="journal article" date="2022" name="Mol. Ecol. Resour.">
        <title>The genomes of chicory, endive, great burdock and yacon provide insights into Asteraceae paleo-polyploidization history and plant inulin production.</title>
        <authorList>
            <person name="Fan W."/>
            <person name="Wang S."/>
            <person name="Wang H."/>
            <person name="Wang A."/>
            <person name="Jiang F."/>
            <person name="Liu H."/>
            <person name="Zhao H."/>
            <person name="Xu D."/>
            <person name="Zhang Y."/>
        </authorList>
    </citation>
    <scope>NUCLEOTIDE SEQUENCE [LARGE SCALE GENOMIC DNA]</scope>
    <source>
        <strain evidence="2">cv. Yunnan</strain>
        <tissue evidence="1">Leaves</tissue>
    </source>
</reference>